<keyword evidence="4" id="KW-0479">Metal-binding</keyword>
<dbReference type="PANTHER" id="PTHR33653:SF1">
    <property type="entry name" value="RIBONUCLEASE VAPC2"/>
    <property type="match status" value="1"/>
</dbReference>
<dbReference type="GO" id="GO:0016787">
    <property type="term" value="F:hydrolase activity"/>
    <property type="evidence" value="ECO:0007669"/>
    <property type="project" value="UniProtKB-KW"/>
</dbReference>
<evidence type="ECO:0000259" key="8">
    <source>
        <dbReference type="Pfam" id="PF01850"/>
    </source>
</evidence>
<dbReference type="InterPro" id="IPR029060">
    <property type="entry name" value="PIN-like_dom_sf"/>
</dbReference>
<dbReference type="Pfam" id="PF01850">
    <property type="entry name" value="PIN"/>
    <property type="match status" value="1"/>
</dbReference>
<sequence>MLVDTNIIIYAAKPQYPALQDLLEKHEPLVASISYVEALGFVRIEPDEKAKLEAFFRKSKMLRLTRPVMRQAALLRQSRKMRLGDSIIAATALVHGQTLV</sequence>
<evidence type="ECO:0000256" key="7">
    <source>
        <dbReference type="ARBA" id="ARBA00038093"/>
    </source>
</evidence>
<keyword evidence="3" id="KW-0540">Nuclease</keyword>
<dbReference type="GO" id="GO:0046872">
    <property type="term" value="F:metal ion binding"/>
    <property type="evidence" value="ECO:0007669"/>
    <property type="project" value="UniProtKB-KW"/>
</dbReference>
<dbReference type="InterPro" id="IPR050556">
    <property type="entry name" value="Type_II_TA_system_RNase"/>
</dbReference>
<evidence type="ECO:0000256" key="4">
    <source>
        <dbReference type="ARBA" id="ARBA00022723"/>
    </source>
</evidence>
<name>A0A6J4LFX8_9BACT</name>
<dbReference type="Gene3D" id="3.40.50.1010">
    <property type="entry name" value="5'-nuclease"/>
    <property type="match status" value="1"/>
</dbReference>
<feature type="domain" description="PIN" evidence="8">
    <location>
        <begin position="1"/>
        <end position="100"/>
    </location>
</feature>
<dbReference type="AlphaFoldDB" id="A0A6J4LFX8"/>
<dbReference type="GO" id="GO:0004518">
    <property type="term" value="F:nuclease activity"/>
    <property type="evidence" value="ECO:0007669"/>
    <property type="project" value="UniProtKB-KW"/>
</dbReference>
<keyword evidence="6" id="KW-0460">Magnesium</keyword>
<organism evidence="9">
    <name type="scientific">uncultured Gemmatimonadota bacterium</name>
    <dbReference type="NCBI Taxonomy" id="203437"/>
    <lineage>
        <taxon>Bacteria</taxon>
        <taxon>Pseudomonadati</taxon>
        <taxon>Gemmatimonadota</taxon>
        <taxon>environmental samples</taxon>
    </lineage>
</organism>
<keyword evidence="2" id="KW-1277">Toxin-antitoxin system</keyword>
<evidence type="ECO:0000256" key="3">
    <source>
        <dbReference type="ARBA" id="ARBA00022722"/>
    </source>
</evidence>
<evidence type="ECO:0000256" key="1">
    <source>
        <dbReference type="ARBA" id="ARBA00001946"/>
    </source>
</evidence>
<dbReference type="InterPro" id="IPR002716">
    <property type="entry name" value="PIN_dom"/>
</dbReference>
<evidence type="ECO:0000256" key="6">
    <source>
        <dbReference type="ARBA" id="ARBA00022842"/>
    </source>
</evidence>
<comment type="similarity">
    <text evidence="7">Belongs to the PINc/VapC protein family.</text>
</comment>
<evidence type="ECO:0000313" key="9">
    <source>
        <dbReference type="EMBL" id="CAA9331092.1"/>
    </source>
</evidence>
<keyword evidence="5" id="KW-0378">Hydrolase</keyword>
<comment type="cofactor">
    <cofactor evidence="1">
        <name>Mg(2+)</name>
        <dbReference type="ChEBI" id="CHEBI:18420"/>
    </cofactor>
</comment>
<reference evidence="9" key="1">
    <citation type="submission" date="2020-02" db="EMBL/GenBank/DDBJ databases">
        <authorList>
            <person name="Meier V. D."/>
        </authorList>
    </citation>
    <scope>NUCLEOTIDE SEQUENCE</scope>
    <source>
        <strain evidence="9">AVDCRST_MAG89</strain>
    </source>
</reference>
<protein>
    <recommendedName>
        <fullName evidence="8">PIN domain-containing protein</fullName>
    </recommendedName>
</protein>
<dbReference type="EMBL" id="CADCTV010000449">
    <property type="protein sequence ID" value="CAA9331092.1"/>
    <property type="molecule type" value="Genomic_DNA"/>
</dbReference>
<evidence type="ECO:0000256" key="2">
    <source>
        <dbReference type="ARBA" id="ARBA00022649"/>
    </source>
</evidence>
<proteinExistence type="inferred from homology"/>
<dbReference type="PANTHER" id="PTHR33653">
    <property type="entry name" value="RIBONUCLEASE VAPC2"/>
    <property type="match status" value="1"/>
</dbReference>
<feature type="non-terminal residue" evidence="9">
    <location>
        <position position="100"/>
    </location>
</feature>
<gene>
    <name evidence="9" type="ORF">AVDCRST_MAG89-2127</name>
</gene>
<evidence type="ECO:0000256" key="5">
    <source>
        <dbReference type="ARBA" id="ARBA00022801"/>
    </source>
</evidence>
<dbReference type="CDD" id="cd18738">
    <property type="entry name" value="PIN_VapC4-5_FitB-like"/>
    <property type="match status" value="1"/>
</dbReference>
<dbReference type="SUPFAM" id="SSF88723">
    <property type="entry name" value="PIN domain-like"/>
    <property type="match status" value="1"/>
</dbReference>
<accession>A0A6J4LFX8</accession>